<comment type="caution">
    <text evidence="4">The sequence shown here is derived from an EMBL/GenBank/DDBJ whole genome shotgun (WGS) entry which is preliminary data.</text>
</comment>
<evidence type="ECO:0000256" key="1">
    <source>
        <dbReference type="ARBA" id="ARBA00023172"/>
    </source>
</evidence>
<protein>
    <submittedName>
        <fullName evidence="4">Tyrosine-type recombinase/integrase</fullName>
    </submittedName>
</protein>
<evidence type="ECO:0000313" key="5">
    <source>
        <dbReference type="Proteomes" id="UP001595850"/>
    </source>
</evidence>
<organism evidence="4 5">
    <name type="scientific">Planomonospora corallina</name>
    <dbReference type="NCBI Taxonomy" id="1806052"/>
    <lineage>
        <taxon>Bacteria</taxon>
        <taxon>Bacillati</taxon>
        <taxon>Actinomycetota</taxon>
        <taxon>Actinomycetes</taxon>
        <taxon>Streptosporangiales</taxon>
        <taxon>Streptosporangiaceae</taxon>
        <taxon>Planomonospora</taxon>
    </lineage>
</organism>
<gene>
    <name evidence="4" type="ORF">ACFOWE_26510</name>
</gene>
<dbReference type="SUPFAM" id="SSF56349">
    <property type="entry name" value="DNA breaking-rejoining enzymes"/>
    <property type="match status" value="1"/>
</dbReference>
<dbReference type="InterPro" id="IPR011010">
    <property type="entry name" value="DNA_brk_join_enz"/>
</dbReference>
<dbReference type="CDD" id="cd00397">
    <property type="entry name" value="DNA_BRE_C"/>
    <property type="match status" value="1"/>
</dbReference>
<dbReference type="RefSeq" id="WP_377292464.1">
    <property type="nucleotide sequence ID" value="NZ_JBHSBM010000039.1"/>
</dbReference>
<dbReference type="Gene3D" id="1.10.443.10">
    <property type="entry name" value="Intergrase catalytic core"/>
    <property type="match status" value="1"/>
</dbReference>
<dbReference type="EMBL" id="JBHSBM010000039">
    <property type="protein sequence ID" value="MFC4061870.1"/>
    <property type="molecule type" value="Genomic_DNA"/>
</dbReference>
<reference evidence="5" key="1">
    <citation type="journal article" date="2019" name="Int. J. Syst. Evol. Microbiol.">
        <title>The Global Catalogue of Microorganisms (GCM) 10K type strain sequencing project: providing services to taxonomists for standard genome sequencing and annotation.</title>
        <authorList>
            <consortium name="The Broad Institute Genomics Platform"/>
            <consortium name="The Broad Institute Genome Sequencing Center for Infectious Disease"/>
            <person name="Wu L."/>
            <person name="Ma J."/>
        </authorList>
    </citation>
    <scope>NUCLEOTIDE SEQUENCE [LARGE SCALE GENOMIC DNA]</scope>
    <source>
        <strain evidence="5">TBRC 4489</strain>
    </source>
</reference>
<evidence type="ECO:0000313" key="4">
    <source>
        <dbReference type="EMBL" id="MFC4061870.1"/>
    </source>
</evidence>
<sequence length="150" mass="16058">MPISEELAGLLSVRAQGSRPDEPLFQKRTGGYIDYGNQRNDILQPALALARERGLAKHITPHALRHTMITMLRDGGVAPGVMQLVAGHASYQTTAGYSGRQTPVQRALILDAVQPVLQAAGPLFDIPDARGTQASHTNASSTSSDTKVYL</sequence>
<keyword evidence="5" id="KW-1185">Reference proteome</keyword>
<feature type="region of interest" description="Disordered" evidence="2">
    <location>
        <begin position="128"/>
        <end position="150"/>
    </location>
</feature>
<dbReference type="PROSITE" id="PS51898">
    <property type="entry name" value="TYR_RECOMBINASE"/>
    <property type="match status" value="1"/>
</dbReference>
<keyword evidence="1" id="KW-0233">DNA recombination</keyword>
<evidence type="ECO:0000259" key="3">
    <source>
        <dbReference type="PROSITE" id="PS51898"/>
    </source>
</evidence>
<feature type="compositionally biased region" description="Polar residues" evidence="2">
    <location>
        <begin position="132"/>
        <end position="150"/>
    </location>
</feature>
<accession>A0ABV8IFM1</accession>
<name>A0ABV8IFM1_9ACTN</name>
<dbReference type="Pfam" id="PF00589">
    <property type="entry name" value="Phage_integrase"/>
    <property type="match status" value="1"/>
</dbReference>
<dbReference type="InterPro" id="IPR013762">
    <property type="entry name" value="Integrase-like_cat_sf"/>
</dbReference>
<dbReference type="InterPro" id="IPR002104">
    <property type="entry name" value="Integrase_catalytic"/>
</dbReference>
<feature type="domain" description="Tyr recombinase" evidence="3">
    <location>
        <begin position="1"/>
        <end position="111"/>
    </location>
</feature>
<evidence type="ECO:0000256" key="2">
    <source>
        <dbReference type="SAM" id="MobiDB-lite"/>
    </source>
</evidence>
<proteinExistence type="predicted"/>
<dbReference type="Proteomes" id="UP001595850">
    <property type="component" value="Unassembled WGS sequence"/>
</dbReference>